<comment type="caution">
    <text evidence="2">The sequence shown here is derived from an EMBL/GenBank/DDBJ whole genome shotgun (WGS) entry which is preliminary data.</text>
</comment>
<accession>A0A5R8LXX3</accession>
<dbReference type="Proteomes" id="UP000307781">
    <property type="component" value="Unassembled WGS sequence"/>
</dbReference>
<protein>
    <submittedName>
        <fullName evidence="2">Uncharacterized protein</fullName>
    </submittedName>
</protein>
<evidence type="ECO:0000256" key="1">
    <source>
        <dbReference type="SAM" id="Phobius"/>
    </source>
</evidence>
<proteinExistence type="predicted"/>
<keyword evidence="1" id="KW-1133">Transmembrane helix</keyword>
<feature type="transmembrane region" description="Helical" evidence="1">
    <location>
        <begin position="48"/>
        <end position="67"/>
    </location>
</feature>
<dbReference type="AlphaFoldDB" id="A0A5R8LXX3"/>
<sequence>MFKAIIEATDFAAIKALIDQNVAIELERTRMTKGSGQKDHGRFYRTGFYTALAAVIALIAVVVYLMAFKAPADAHIQASEESYLKADYAAAIKDLKMSSRESYQRSSNTFLLRPISTLNTLVPTRRGIF</sequence>
<keyword evidence="1" id="KW-0472">Membrane</keyword>
<dbReference type="EMBL" id="VBWN01000004">
    <property type="protein sequence ID" value="TLF42166.1"/>
    <property type="molecule type" value="Genomic_DNA"/>
</dbReference>
<evidence type="ECO:0000313" key="2">
    <source>
        <dbReference type="EMBL" id="TLF42166.1"/>
    </source>
</evidence>
<keyword evidence="1" id="KW-0812">Transmembrane</keyword>
<gene>
    <name evidence="2" type="ORF">FEI14_07725</name>
</gene>
<organism evidence="2 3">
    <name type="scientific">Lacticaseibacillus zeae</name>
    <name type="common">Lactobacillus zeae</name>
    <dbReference type="NCBI Taxonomy" id="57037"/>
    <lineage>
        <taxon>Bacteria</taxon>
        <taxon>Bacillati</taxon>
        <taxon>Bacillota</taxon>
        <taxon>Bacilli</taxon>
        <taxon>Lactobacillales</taxon>
        <taxon>Lactobacillaceae</taxon>
        <taxon>Lacticaseibacillus</taxon>
    </lineage>
</organism>
<dbReference type="InterPro" id="IPR018778">
    <property type="entry name" value="T7SS_EssB"/>
</dbReference>
<evidence type="ECO:0000313" key="3">
    <source>
        <dbReference type="Proteomes" id="UP000307781"/>
    </source>
</evidence>
<name>A0A5R8LXX3_LACZE</name>
<reference evidence="2 3" key="1">
    <citation type="submission" date="2019-05" db="EMBL/GenBank/DDBJ databases">
        <title>Genome-based reclassification of Lactobacillus casei as Lactobacillus casei subsp. casei. subsp.nov., description of Lactobacillus casei subsp. zeae subsp. nov., and emended description of Lactobacillus casei.</title>
        <authorList>
            <person name="Huang C.-H."/>
        </authorList>
    </citation>
    <scope>NUCLEOTIDE SEQUENCE [LARGE SCALE GENOMIC DNA]</scope>
    <source>
        <strain evidence="2 3">CRBIP24.58</strain>
    </source>
</reference>
<dbReference type="Pfam" id="PF10140">
    <property type="entry name" value="YukC"/>
    <property type="match status" value="1"/>
</dbReference>